<dbReference type="Proteomes" id="UP001374535">
    <property type="component" value="Chromosome 2"/>
</dbReference>
<protein>
    <submittedName>
        <fullName evidence="1">Uncharacterized protein</fullName>
    </submittedName>
</protein>
<evidence type="ECO:0000313" key="2">
    <source>
        <dbReference type="Proteomes" id="UP001374535"/>
    </source>
</evidence>
<dbReference type="EMBL" id="CP144699">
    <property type="protein sequence ID" value="WVZ20906.1"/>
    <property type="molecule type" value="Genomic_DNA"/>
</dbReference>
<gene>
    <name evidence="1" type="ORF">V8G54_008228</name>
</gene>
<keyword evidence="2" id="KW-1185">Reference proteome</keyword>
<name>A0AAQ3P2R4_VIGMU</name>
<accession>A0AAQ3P2R4</accession>
<proteinExistence type="predicted"/>
<organism evidence="1 2">
    <name type="scientific">Vigna mungo</name>
    <name type="common">Black gram</name>
    <name type="synonym">Phaseolus mungo</name>
    <dbReference type="NCBI Taxonomy" id="3915"/>
    <lineage>
        <taxon>Eukaryota</taxon>
        <taxon>Viridiplantae</taxon>
        <taxon>Streptophyta</taxon>
        <taxon>Embryophyta</taxon>
        <taxon>Tracheophyta</taxon>
        <taxon>Spermatophyta</taxon>
        <taxon>Magnoliopsida</taxon>
        <taxon>eudicotyledons</taxon>
        <taxon>Gunneridae</taxon>
        <taxon>Pentapetalae</taxon>
        <taxon>rosids</taxon>
        <taxon>fabids</taxon>
        <taxon>Fabales</taxon>
        <taxon>Fabaceae</taxon>
        <taxon>Papilionoideae</taxon>
        <taxon>50 kb inversion clade</taxon>
        <taxon>NPAAA clade</taxon>
        <taxon>indigoferoid/millettioid clade</taxon>
        <taxon>Phaseoleae</taxon>
        <taxon>Vigna</taxon>
    </lineage>
</organism>
<evidence type="ECO:0000313" key="1">
    <source>
        <dbReference type="EMBL" id="WVZ20906.1"/>
    </source>
</evidence>
<sequence>MERMNDLRHSLLEFLIRSPFSDLEKKDNTVKNMLRVLAMSKSNHDSCFKRTFLLKIIQNDLISQTINISENLLNILEHLEEFFLCDAFPVPATMGAAYCAVAVECTIKYLHLNLHHDLLYHCAVKRIWQVRIPHPNSSGSREESLLFSVEFERWKKDIETSVLDSQVRERLASIDTRGNAIIKLKAFFNEACTVLGSPFAPLTVSEHTATEHTNKVQGNEEGDNEETYLSCSTDISDDEVDQVENVARVDEEDSEDNLRG</sequence>
<dbReference type="PANTHER" id="PTHR46993">
    <property type="entry name" value="MYB TRANSCRIPTION FACTOR"/>
    <property type="match status" value="1"/>
</dbReference>
<reference evidence="1 2" key="1">
    <citation type="journal article" date="2023" name="Life. Sci Alliance">
        <title>Evolutionary insights into 3D genome organization and epigenetic landscape of Vigna mungo.</title>
        <authorList>
            <person name="Junaid A."/>
            <person name="Singh B."/>
            <person name="Bhatia S."/>
        </authorList>
    </citation>
    <scope>NUCLEOTIDE SEQUENCE [LARGE SCALE GENOMIC DNA]</scope>
    <source>
        <strain evidence="1">Urdbean</strain>
    </source>
</reference>
<dbReference type="PANTHER" id="PTHR46993:SF6">
    <property type="entry name" value="MYB TRANSCRIPTION FACTOR"/>
    <property type="match status" value="1"/>
</dbReference>
<dbReference type="AlphaFoldDB" id="A0AAQ3P2R4"/>